<reference evidence="2" key="1">
    <citation type="submission" date="2021-01" db="EMBL/GenBank/DDBJ databases">
        <authorList>
            <person name="Corre E."/>
            <person name="Pelletier E."/>
            <person name="Niang G."/>
            <person name="Scheremetjew M."/>
            <person name="Finn R."/>
            <person name="Kale V."/>
            <person name="Holt S."/>
            <person name="Cochrane G."/>
            <person name="Meng A."/>
            <person name="Brown T."/>
            <person name="Cohen L."/>
        </authorList>
    </citation>
    <scope>NUCLEOTIDE SEQUENCE</scope>
    <source>
        <strain evidence="2">CCMP 769</strain>
    </source>
</reference>
<name>A0A7S3EED1_9RHOD</name>
<feature type="transmembrane region" description="Helical" evidence="1">
    <location>
        <begin position="53"/>
        <end position="73"/>
    </location>
</feature>
<sequence length="140" mass="16095">MEWVVQEYSPSPSIFLLWESKLSCTIRRVRFSNHYCTTGCSSTFVDDFLSVRILGFFFVQGVLSFVSLPYVMLRGYCPLETRKKLLIRAVWAPAIRSEQVLLLITTVDTQPEQTPFPRLFRMSSVTVVDPCLTYFFDTGG</sequence>
<keyword evidence="1" id="KW-0812">Transmembrane</keyword>
<evidence type="ECO:0000313" key="2">
    <source>
        <dbReference type="EMBL" id="CAE0048747.1"/>
    </source>
</evidence>
<evidence type="ECO:0000256" key="1">
    <source>
        <dbReference type="SAM" id="Phobius"/>
    </source>
</evidence>
<dbReference type="EMBL" id="HBHW01021824">
    <property type="protein sequence ID" value="CAE0048747.1"/>
    <property type="molecule type" value="Transcribed_RNA"/>
</dbReference>
<accession>A0A7S3EED1</accession>
<proteinExistence type="predicted"/>
<gene>
    <name evidence="2" type="ORF">RMAR00112_LOCUS16744</name>
</gene>
<organism evidence="2">
    <name type="scientific">Rhodosorus marinus</name>
    <dbReference type="NCBI Taxonomy" id="101924"/>
    <lineage>
        <taxon>Eukaryota</taxon>
        <taxon>Rhodophyta</taxon>
        <taxon>Stylonematophyceae</taxon>
        <taxon>Stylonematales</taxon>
        <taxon>Stylonemataceae</taxon>
        <taxon>Rhodosorus</taxon>
    </lineage>
</organism>
<dbReference type="AlphaFoldDB" id="A0A7S3EED1"/>
<keyword evidence="1" id="KW-0472">Membrane</keyword>
<protein>
    <submittedName>
        <fullName evidence="2">Uncharacterized protein</fullName>
    </submittedName>
</protein>
<keyword evidence="1" id="KW-1133">Transmembrane helix</keyword>